<protein>
    <recommendedName>
        <fullName evidence="3 6">Recombination-associated protein RdgC</fullName>
    </recommendedName>
</protein>
<dbReference type="GO" id="GO:0005737">
    <property type="term" value="C:cytoplasm"/>
    <property type="evidence" value="ECO:0007669"/>
    <property type="project" value="UniProtKB-UniRule"/>
</dbReference>
<dbReference type="GO" id="GO:0000018">
    <property type="term" value="P:regulation of DNA recombination"/>
    <property type="evidence" value="ECO:0007669"/>
    <property type="project" value="TreeGrafter"/>
</dbReference>
<sequence length="318" mass="34909">MLRNARLFRLQESLALSPQELEERLAARRFRPCGPLETATLGWSEPMGEDSRALVHASGGCLLLCARRQERLLPAAVVNELLQERVAEIEAAEGRSVGRSERRRLKETLTAELLPQAFTRSRRILAYVDTVAGWLVVDAASERLADDVVTLLRETLGSLPVALPNPDNPTVSLLTRWVSRGHGEAGFALGDACELRDPKDRQSVVRCRGQDLAGEEIAKHLEMGKQVVQLALDWSERLTFTLGEDLSLRRLRLADELIEEGGVAEAEDARARMDAEFTLMSGELREVIQALDGVFGLSGGGADARPEVVESAAADVPW</sequence>
<dbReference type="HAMAP" id="MF_00194">
    <property type="entry name" value="RdgC"/>
    <property type="match status" value="1"/>
</dbReference>
<keyword evidence="8" id="KW-1185">Reference proteome</keyword>
<evidence type="ECO:0000313" key="8">
    <source>
        <dbReference type="Proteomes" id="UP000199556"/>
    </source>
</evidence>
<keyword evidence="4 6" id="KW-0963">Cytoplasm</keyword>
<proteinExistence type="inferred from homology"/>
<dbReference type="Proteomes" id="UP000199556">
    <property type="component" value="Unassembled WGS sequence"/>
</dbReference>
<dbReference type="RefSeq" id="WP_090483347.1">
    <property type="nucleotide sequence ID" value="NZ_FOUO01000001.1"/>
</dbReference>
<dbReference type="EMBL" id="FOUO01000001">
    <property type="protein sequence ID" value="SFM26140.1"/>
    <property type="molecule type" value="Genomic_DNA"/>
</dbReference>
<comment type="similarity">
    <text evidence="2 6">Belongs to the RdgC family.</text>
</comment>
<dbReference type="Pfam" id="PF04381">
    <property type="entry name" value="RdgC"/>
    <property type="match status" value="1"/>
</dbReference>
<dbReference type="PANTHER" id="PTHR38103">
    <property type="entry name" value="RECOMBINATION-ASSOCIATED PROTEIN RDGC"/>
    <property type="match status" value="1"/>
</dbReference>
<dbReference type="NCBIfam" id="NF001464">
    <property type="entry name" value="PRK00321.1-5"/>
    <property type="match status" value="1"/>
</dbReference>
<evidence type="ECO:0000256" key="2">
    <source>
        <dbReference type="ARBA" id="ARBA00008657"/>
    </source>
</evidence>
<dbReference type="PANTHER" id="PTHR38103:SF1">
    <property type="entry name" value="RECOMBINATION-ASSOCIATED PROTEIN RDGC"/>
    <property type="match status" value="1"/>
</dbReference>
<organism evidence="7 8">
    <name type="scientific">Ectothiorhodospira mobilis</name>
    <dbReference type="NCBI Taxonomy" id="195064"/>
    <lineage>
        <taxon>Bacteria</taxon>
        <taxon>Pseudomonadati</taxon>
        <taxon>Pseudomonadota</taxon>
        <taxon>Gammaproteobacteria</taxon>
        <taxon>Chromatiales</taxon>
        <taxon>Ectothiorhodospiraceae</taxon>
        <taxon>Ectothiorhodospira</taxon>
    </lineage>
</organism>
<evidence type="ECO:0000256" key="5">
    <source>
        <dbReference type="ARBA" id="ARBA00023172"/>
    </source>
</evidence>
<evidence type="ECO:0000256" key="4">
    <source>
        <dbReference type="ARBA" id="ARBA00022490"/>
    </source>
</evidence>
<comment type="function">
    <text evidence="6">May be involved in recombination.</text>
</comment>
<dbReference type="InterPro" id="IPR007476">
    <property type="entry name" value="RdgC"/>
</dbReference>
<dbReference type="GO" id="GO:0006310">
    <property type="term" value="P:DNA recombination"/>
    <property type="evidence" value="ECO:0007669"/>
    <property type="project" value="UniProtKB-UniRule"/>
</dbReference>
<reference evidence="7 8" key="1">
    <citation type="submission" date="2016-10" db="EMBL/GenBank/DDBJ databases">
        <authorList>
            <person name="de Groot N.N."/>
        </authorList>
    </citation>
    <scope>NUCLEOTIDE SEQUENCE [LARGE SCALE GENOMIC DNA]</scope>
    <source>
        <strain evidence="7 8">DSM 4180</strain>
    </source>
</reference>
<keyword evidence="5 6" id="KW-0233">DNA recombination</keyword>
<dbReference type="AlphaFoldDB" id="A0A1I4PEP9"/>
<comment type="subcellular location">
    <subcellularLocation>
        <location evidence="1 6">Cytoplasm</location>
        <location evidence="1 6">Nucleoid</location>
    </subcellularLocation>
</comment>
<evidence type="ECO:0000256" key="6">
    <source>
        <dbReference type="HAMAP-Rule" id="MF_00194"/>
    </source>
</evidence>
<name>A0A1I4PEP9_ECTMO</name>
<evidence type="ECO:0000256" key="1">
    <source>
        <dbReference type="ARBA" id="ARBA00004453"/>
    </source>
</evidence>
<accession>A0A1I4PEP9</accession>
<evidence type="ECO:0000256" key="3">
    <source>
        <dbReference type="ARBA" id="ARBA00022296"/>
    </source>
</evidence>
<dbReference type="GO" id="GO:0003690">
    <property type="term" value="F:double-stranded DNA binding"/>
    <property type="evidence" value="ECO:0007669"/>
    <property type="project" value="TreeGrafter"/>
</dbReference>
<dbReference type="STRING" id="195064.SAMN05421721_101219"/>
<dbReference type="GO" id="GO:0043590">
    <property type="term" value="C:bacterial nucleoid"/>
    <property type="evidence" value="ECO:0007669"/>
    <property type="project" value="TreeGrafter"/>
</dbReference>
<dbReference type="OrthoDB" id="5290530at2"/>
<evidence type="ECO:0000313" key="7">
    <source>
        <dbReference type="EMBL" id="SFM26140.1"/>
    </source>
</evidence>
<gene>
    <name evidence="6" type="primary">rdgC</name>
    <name evidence="7" type="ORF">SAMN05421721_101219</name>
</gene>